<protein>
    <recommendedName>
        <fullName evidence="4">DUF4424 domain-containing protein</fullName>
    </recommendedName>
</protein>
<dbReference type="EMBL" id="QCYG01000002">
    <property type="protein sequence ID" value="PVA07573.1"/>
    <property type="molecule type" value="Genomic_DNA"/>
</dbReference>
<gene>
    <name evidence="2" type="ORF">DC363_02765</name>
</gene>
<evidence type="ECO:0008006" key="4">
    <source>
        <dbReference type="Google" id="ProtNLM"/>
    </source>
</evidence>
<dbReference type="AlphaFoldDB" id="A0A2T7FZI2"/>
<feature type="signal peptide" evidence="1">
    <location>
        <begin position="1"/>
        <end position="21"/>
    </location>
</feature>
<keyword evidence="3" id="KW-1185">Reference proteome</keyword>
<name>A0A2T7FZI2_9RHOB</name>
<accession>A0A2T7FZI2</accession>
<sequence>MRNWAHSLILTLGLLAAPAVATPPQVVWITDALFAQNDEVVLVLRTIGDNHGSHFTTQTDTFLLTVDRADGGLRAVAPVERVVDHHLGEPEIDKTTFTPIDGAVNPYAVRAELNAAPLADPVVTDWQLARIAPDSLQVVEGEEVTHRIGFDALRAQLAASVRQTRDLLPVLHGPIPGAEPDPESIDFARECATDAVYARFEMDQTPPAMARMICEDREAGGVSTYWVTVPAVGG</sequence>
<evidence type="ECO:0000313" key="3">
    <source>
        <dbReference type="Proteomes" id="UP000244817"/>
    </source>
</evidence>
<dbReference type="Proteomes" id="UP000244817">
    <property type="component" value="Unassembled WGS sequence"/>
</dbReference>
<keyword evidence="1" id="KW-0732">Signal</keyword>
<evidence type="ECO:0000313" key="2">
    <source>
        <dbReference type="EMBL" id="PVA07573.1"/>
    </source>
</evidence>
<comment type="caution">
    <text evidence="2">The sequence shown here is derived from an EMBL/GenBank/DDBJ whole genome shotgun (WGS) entry which is preliminary data.</text>
</comment>
<feature type="chain" id="PRO_5015450659" description="DUF4424 domain-containing protein" evidence="1">
    <location>
        <begin position="22"/>
        <end position="234"/>
    </location>
</feature>
<evidence type="ECO:0000256" key="1">
    <source>
        <dbReference type="SAM" id="SignalP"/>
    </source>
</evidence>
<organism evidence="2 3">
    <name type="scientific">Thalassorhabdomicrobium marinisediminis</name>
    <dbReference type="NCBI Taxonomy" id="2170577"/>
    <lineage>
        <taxon>Bacteria</taxon>
        <taxon>Pseudomonadati</taxon>
        <taxon>Pseudomonadota</taxon>
        <taxon>Alphaproteobacteria</taxon>
        <taxon>Rhodobacterales</taxon>
        <taxon>Paracoccaceae</taxon>
        <taxon>Thalassorhabdomicrobium</taxon>
    </lineage>
</organism>
<dbReference type="OrthoDB" id="7851512at2"/>
<reference evidence="2 3" key="1">
    <citation type="submission" date="2018-04" db="EMBL/GenBank/DDBJ databases">
        <title>Pelagivirga bohaiensis gen. nov., sp. nov., a bacterium isolated from the Bohai Sea.</title>
        <authorList>
            <person name="Ji X."/>
        </authorList>
    </citation>
    <scope>NUCLEOTIDE SEQUENCE [LARGE SCALE GENOMIC DNA]</scope>
    <source>
        <strain evidence="2 3">BH-SD16</strain>
    </source>
</reference>
<dbReference type="RefSeq" id="WP_108639615.1">
    <property type="nucleotide sequence ID" value="NZ_QCYG01000002.1"/>
</dbReference>
<proteinExistence type="predicted"/>